<protein>
    <submittedName>
        <fullName evidence="1">Unclassified</fullName>
    </submittedName>
</protein>
<evidence type="ECO:0000313" key="1">
    <source>
        <dbReference type="EMBL" id="CCG56839.1"/>
    </source>
</evidence>
<dbReference type="PATRIC" id="fig|1161918.5.peg.680"/>
<accession>K0JIU9</accession>
<gene>
    <name evidence="1" type="ORF">WESB_1371</name>
</gene>
<proteinExistence type="predicted"/>
<dbReference type="KEGG" id="bpw:WESB_1371"/>
<dbReference type="HOGENOM" id="CLU_2218000_0_0_12"/>
<dbReference type="EMBL" id="HE793032">
    <property type="protein sequence ID" value="CCG56839.1"/>
    <property type="molecule type" value="Genomic_DNA"/>
</dbReference>
<sequence length="106" mass="12695">MATRTGYYIVEDITKSGIYHIYEVTNIERDKYYKIISFEANNYPICCDDDDLYLSYGYYKLYTEAEVINFIRNILNGIQNPFRLCENCIRKIIAEKQDKFFKNNIL</sequence>
<dbReference type="AlphaFoldDB" id="K0JIU9"/>
<dbReference type="Proteomes" id="UP000003759">
    <property type="component" value="Chromosome"/>
</dbReference>
<dbReference type="RefSeq" id="WP_014933134.1">
    <property type="nucleotide sequence ID" value="NC_018604.1"/>
</dbReference>
<organism evidence="1 2">
    <name type="scientific">Brachyspira pilosicoli WesB</name>
    <dbReference type="NCBI Taxonomy" id="1161918"/>
    <lineage>
        <taxon>Bacteria</taxon>
        <taxon>Pseudomonadati</taxon>
        <taxon>Spirochaetota</taxon>
        <taxon>Spirochaetia</taxon>
        <taxon>Brachyspirales</taxon>
        <taxon>Brachyspiraceae</taxon>
        <taxon>Brachyspira</taxon>
    </lineage>
</organism>
<evidence type="ECO:0000313" key="2">
    <source>
        <dbReference type="Proteomes" id="UP000003759"/>
    </source>
</evidence>
<name>K0JIU9_BRAPL</name>
<reference evidence="1 2" key="1">
    <citation type="journal article" date="2012" name="BMC Genomics">
        <title>Comparative genomics of Brachyspira pilosicoli strains: genome rearrangements, reductions and correlation of genetic compliment with phenotypic diversity.</title>
        <authorList>
            <person name="Mappley L.J."/>
            <person name="Black M.L."/>
            <person name="Abuoun M."/>
            <person name="Darby A.C."/>
            <person name="Woodward M.J."/>
            <person name="Parkhill J."/>
            <person name="Turner A.K."/>
            <person name="Bellgard M.I."/>
            <person name="La T."/>
            <person name="Phillips N.D."/>
            <person name="La Ragione R.M."/>
            <person name="Hampson D.J."/>
        </authorList>
    </citation>
    <scope>NUCLEOTIDE SEQUENCE [LARGE SCALE GENOMIC DNA]</scope>
    <source>
        <strain evidence="1">WesB</strain>
    </source>
</reference>